<evidence type="ECO:0000256" key="10">
    <source>
        <dbReference type="ARBA" id="ARBA00023242"/>
    </source>
</evidence>
<keyword evidence="4" id="KW-0690">Ribosome biogenesis</keyword>
<feature type="compositionally biased region" description="Acidic residues" evidence="14">
    <location>
        <begin position="375"/>
        <end position="387"/>
    </location>
</feature>
<dbReference type="InterPro" id="IPR011545">
    <property type="entry name" value="DEAD/DEAH_box_helicase_dom"/>
</dbReference>
<comment type="subcellular location">
    <subcellularLocation>
        <location evidence="2">Nucleus</location>
    </subcellularLocation>
</comment>
<evidence type="ECO:0000256" key="11">
    <source>
        <dbReference type="ARBA" id="ARBA00038041"/>
    </source>
</evidence>
<feature type="compositionally biased region" description="Low complexity" evidence="14">
    <location>
        <begin position="25"/>
        <end position="52"/>
    </location>
</feature>
<dbReference type="PANTHER" id="PTHR47959">
    <property type="entry name" value="ATP-DEPENDENT RNA HELICASE RHLE-RELATED"/>
    <property type="match status" value="1"/>
</dbReference>
<dbReference type="PROSITE" id="PS51192">
    <property type="entry name" value="HELICASE_ATP_BIND_1"/>
    <property type="match status" value="1"/>
</dbReference>
<gene>
    <name evidence="18" type="ORF">M419DRAFT_75046</name>
</gene>
<dbReference type="InterPro" id="IPR014014">
    <property type="entry name" value="RNA_helicase_DEAD_Q_motif"/>
</dbReference>
<dbReference type="PROSITE" id="PS51194">
    <property type="entry name" value="HELICASE_CTER"/>
    <property type="match status" value="1"/>
</dbReference>
<keyword evidence="5" id="KW-0547">Nucleotide-binding</keyword>
<dbReference type="GO" id="GO:0003723">
    <property type="term" value="F:RNA binding"/>
    <property type="evidence" value="ECO:0007669"/>
    <property type="project" value="UniProtKB-KW"/>
</dbReference>
<evidence type="ECO:0000313" key="19">
    <source>
        <dbReference type="Proteomes" id="UP000024376"/>
    </source>
</evidence>
<dbReference type="GO" id="GO:0005634">
    <property type="term" value="C:nucleus"/>
    <property type="evidence" value="ECO:0007669"/>
    <property type="project" value="UniProtKB-SubCell"/>
</dbReference>
<dbReference type="KEGG" id="trr:M419DRAFT_75046"/>
<comment type="catalytic activity">
    <reaction evidence="12">
        <text>ATP + H2O = ADP + phosphate + H(+)</text>
        <dbReference type="Rhea" id="RHEA:13065"/>
        <dbReference type="ChEBI" id="CHEBI:15377"/>
        <dbReference type="ChEBI" id="CHEBI:15378"/>
        <dbReference type="ChEBI" id="CHEBI:30616"/>
        <dbReference type="ChEBI" id="CHEBI:43474"/>
        <dbReference type="ChEBI" id="CHEBI:456216"/>
        <dbReference type="EC" id="3.6.4.13"/>
    </reaction>
</comment>
<evidence type="ECO:0000256" key="12">
    <source>
        <dbReference type="ARBA" id="ARBA00047984"/>
    </source>
</evidence>
<keyword evidence="6" id="KW-0378">Hydrolase</keyword>
<dbReference type="GO" id="GO:0003724">
    <property type="term" value="F:RNA helicase activity"/>
    <property type="evidence" value="ECO:0007669"/>
    <property type="project" value="UniProtKB-EC"/>
</dbReference>
<dbReference type="AlphaFoldDB" id="A0A024SF05"/>
<evidence type="ECO:0000259" key="16">
    <source>
        <dbReference type="PROSITE" id="PS51194"/>
    </source>
</evidence>
<dbReference type="InterPro" id="IPR050079">
    <property type="entry name" value="DEAD_box_RNA_helicase"/>
</dbReference>
<feature type="domain" description="Helicase ATP-binding" evidence="15">
    <location>
        <begin position="88"/>
        <end position="267"/>
    </location>
</feature>
<dbReference type="InterPro" id="IPR001650">
    <property type="entry name" value="Helicase_C-like"/>
</dbReference>
<dbReference type="EMBL" id="KI911142">
    <property type="protein sequence ID" value="ETS03678.1"/>
    <property type="molecule type" value="Genomic_DNA"/>
</dbReference>
<feature type="short sequence motif" description="Q motif" evidence="13">
    <location>
        <begin position="57"/>
        <end position="85"/>
    </location>
</feature>
<feature type="domain" description="DEAD-box RNA helicase Q" evidence="17">
    <location>
        <begin position="57"/>
        <end position="85"/>
    </location>
</feature>
<evidence type="ECO:0000259" key="17">
    <source>
        <dbReference type="PROSITE" id="PS51195"/>
    </source>
</evidence>
<feature type="region of interest" description="Disordered" evidence="14">
    <location>
        <begin position="596"/>
        <end position="633"/>
    </location>
</feature>
<evidence type="ECO:0000256" key="6">
    <source>
        <dbReference type="ARBA" id="ARBA00022801"/>
    </source>
</evidence>
<evidence type="ECO:0000259" key="15">
    <source>
        <dbReference type="PROSITE" id="PS51192"/>
    </source>
</evidence>
<dbReference type="Pfam" id="PF00270">
    <property type="entry name" value="DEAD"/>
    <property type="match status" value="1"/>
</dbReference>
<protein>
    <recommendedName>
        <fullName evidence="3">RNA helicase</fullName>
        <ecNumber evidence="3">3.6.4.13</ecNumber>
    </recommendedName>
</protein>
<evidence type="ECO:0000256" key="5">
    <source>
        <dbReference type="ARBA" id="ARBA00022741"/>
    </source>
</evidence>
<dbReference type="SMART" id="SM00487">
    <property type="entry name" value="DEXDc"/>
    <property type="match status" value="1"/>
</dbReference>
<evidence type="ECO:0000256" key="14">
    <source>
        <dbReference type="SAM" id="MobiDB-lite"/>
    </source>
</evidence>
<evidence type="ECO:0000256" key="3">
    <source>
        <dbReference type="ARBA" id="ARBA00012552"/>
    </source>
</evidence>
<reference evidence="19" key="1">
    <citation type="journal article" date="2013" name="Ind. Biotechnol.">
        <title>Comparative genomics analysis of Trichoderma reesei strains.</title>
        <authorList>
            <person name="Koike H."/>
            <person name="Aerts A."/>
            <person name="LaButti K."/>
            <person name="Grigoriev I.V."/>
            <person name="Baker S.E."/>
        </authorList>
    </citation>
    <scope>NUCLEOTIDE SEQUENCE [LARGE SCALE GENOMIC DNA]</scope>
    <source>
        <strain evidence="19">ATCC 56765 / BCRC 32924 / NRRL 11460 / Rut C-30</strain>
    </source>
</reference>
<organism evidence="18 19">
    <name type="scientific">Hypocrea jecorina (strain ATCC 56765 / BCRC 32924 / NRRL 11460 / Rut C-30)</name>
    <name type="common">Trichoderma reesei</name>
    <dbReference type="NCBI Taxonomy" id="1344414"/>
    <lineage>
        <taxon>Eukaryota</taxon>
        <taxon>Fungi</taxon>
        <taxon>Dikarya</taxon>
        <taxon>Ascomycota</taxon>
        <taxon>Pezizomycotina</taxon>
        <taxon>Sordariomycetes</taxon>
        <taxon>Hypocreomycetidae</taxon>
        <taxon>Hypocreales</taxon>
        <taxon>Hypocreaceae</taxon>
        <taxon>Trichoderma</taxon>
    </lineage>
</organism>
<dbReference type="InterPro" id="IPR014001">
    <property type="entry name" value="Helicase_ATP-bd"/>
</dbReference>
<dbReference type="GO" id="GO:0042254">
    <property type="term" value="P:ribosome biogenesis"/>
    <property type="evidence" value="ECO:0007669"/>
    <property type="project" value="UniProtKB-KW"/>
</dbReference>
<evidence type="ECO:0000256" key="1">
    <source>
        <dbReference type="ARBA" id="ARBA00003706"/>
    </source>
</evidence>
<keyword evidence="10" id="KW-0539">Nucleus</keyword>
<dbReference type="CDD" id="cd17961">
    <property type="entry name" value="DEADc_DDX56"/>
    <property type="match status" value="1"/>
</dbReference>
<evidence type="ECO:0000256" key="8">
    <source>
        <dbReference type="ARBA" id="ARBA00022840"/>
    </source>
</evidence>
<feature type="domain" description="Helicase C-terminal" evidence="16">
    <location>
        <begin position="280"/>
        <end position="502"/>
    </location>
</feature>
<dbReference type="GO" id="GO:0016787">
    <property type="term" value="F:hydrolase activity"/>
    <property type="evidence" value="ECO:0007669"/>
    <property type="project" value="UniProtKB-KW"/>
</dbReference>
<dbReference type="Pfam" id="PF00271">
    <property type="entry name" value="Helicase_C"/>
    <property type="match status" value="2"/>
</dbReference>
<keyword evidence="8" id="KW-0067">ATP-binding</keyword>
<dbReference type="HOGENOM" id="CLU_003041_17_1_1"/>
<evidence type="ECO:0000256" key="7">
    <source>
        <dbReference type="ARBA" id="ARBA00022806"/>
    </source>
</evidence>
<feature type="compositionally biased region" description="Basic residues" evidence="14">
    <location>
        <begin position="603"/>
        <end position="617"/>
    </location>
</feature>
<dbReference type="Proteomes" id="UP000024376">
    <property type="component" value="Unassembled WGS sequence"/>
</dbReference>
<feature type="region of interest" description="Disordered" evidence="14">
    <location>
        <begin position="1"/>
        <end position="54"/>
    </location>
</feature>
<dbReference type="OrthoDB" id="1191041at2759"/>
<dbReference type="Gene3D" id="3.40.50.300">
    <property type="entry name" value="P-loop containing nucleotide triphosphate hydrolases"/>
    <property type="match status" value="2"/>
</dbReference>
<evidence type="ECO:0000256" key="4">
    <source>
        <dbReference type="ARBA" id="ARBA00022517"/>
    </source>
</evidence>
<evidence type="ECO:0000256" key="9">
    <source>
        <dbReference type="ARBA" id="ARBA00022884"/>
    </source>
</evidence>
<dbReference type="GO" id="GO:0005524">
    <property type="term" value="F:ATP binding"/>
    <property type="evidence" value="ECO:0007669"/>
    <property type="project" value="UniProtKB-KW"/>
</dbReference>
<sequence length="633" mass="70404">MKRKLNQNDVPTSAKPDADQQMADAEAATTTTEPTATTTTTTTTTAPTTGAASDEDKTFADLGLDARLVQAVAQQKFLKPTLVQRRAIPLALDGKDVLCKAKTGSGKTAAYVLPVLAGILKKKSVDPTPATTALILVPTRELADQVFKSIELFSAFCAKDVRAVKLTDKLTDAVQRSLLSTCPDIVISTPARAWHNVNGNSGALSLDKLAYLVLDEADLLLSYGYSEDLESLSFSLPKGIQTIMMSATLTTEVDSLKKIFYRDQQPTLLDLEEPDAEGEGVTQLVTKCGEDEKFLLIYVIFKLQLVKGKCIIFVADIDRCYRLKLYFEQFGIRSCILNSELPVNSRIHVVEEFNRNAYDIIIASDEKEVLGNEEKAEEEQEDEAMDDGEVKEGGRPKKKRKAAKGDVEYGVSRGIDFKNVAAVINFDLPTSASSYTHRIGRTARAGRAGMALSFVVPKDLYRKHIHTSTPSAENDEKILARITKQQAKKGKELKPYNFNKEQVEAFRYRMNDALRAVTKVAIREARTRELRQELLKSEKLKRYFEENPSEMNHLRHDGELRTARQQAHLKHVPDYLLPKEGRQALTAGDVGFVPMKRFDRRAGTKRKGGKKSGKAGVRKGDPLKTFKARRKTK</sequence>
<evidence type="ECO:0000313" key="18">
    <source>
        <dbReference type="EMBL" id="ETS03678.1"/>
    </source>
</evidence>
<keyword evidence="7 18" id="KW-0347">Helicase</keyword>
<dbReference type="PANTHER" id="PTHR47959:SF21">
    <property type="entry name" value="DEAD-BOX HELICASE 56"/>
    <property type="match status" value="1"/>
</dbReference>
<dbReference type="GO" id="GO:0010467">
    <property type="term" value="P:gene expression"/>
    <property type="evidence" value="ECO:0007669"/>
    <property type="project" value="UniProtKB-ARBA"/>
</dbReference>
<dbReference type="SUPFAM" id="SSF52540">
    <property type="entry name" value="P-loop containing nucleoside triphosphate hydrolases"/>
    <property type="match status" value="2"/>
</dbReference>
<dbReference type="GO" id="GO:0005829">
    <property type="term" value="C:cytosol"/>
    <property type="evidence" value="ECO:0007669"/>
    <property type="project" value="TreeGrafter"/>
</dbReference>
<dbReference type="InterPro" id="IPR027417">
    <property type="entry name" value="P-loop_NTPase"/>
</dbReference>
<dbReference type="SMART" id="SM00490">
    <property type="entry name" value="HELICc"/>
    <property type="match status" value="1"/>
</dbReference>
<comment type="function">
    <text evidence="1">ATP-binding RNA helicase involved in the biogenesis of 60S ribosomal subunits and is required for the normal formation of 25S and 5.8S rRNAs.</text>
</comment>
<proteinExistence type="inferred from homology"/>
<evidence type="ECO:0000256" key="2">
    <source>
        <dbReference type="ARBA" id="ARBA00004123"/>
    </source>
</evidence>
<dbReference type="CDD" id="cd18787">
    <property type="entry name" value="SF2_C_DEAD"/>
    <property type="match status" value="1"/>
</dbReference>
<dbReference type="PROSITE" id="PS51195">
    <property type="entry name" value="Q_MOTIF"/>
    <property type="match status" value="1"/>
</dbReference>
<keyword evidence="9" id="KW-0694">RNA-binding</keyword>
<evidence type="ECO:0000256" key="13">
    <source>
        <dbReference type="PROSITE-ProRule" id="PRU00552"/>
    </source>
</evidence>
<feature type="region of interest" description="Disordered" evidence="14">
    <location>
        <begin position="371"/>
        <end position="403"/>
    </location>
</feature>
<name>A0A024SF05_HYPJR</name>
<accession>A0A024SF05</accession>
<comment type="similarity">
    <text evidence="11">Belongs to the DEAD box helicase family. DDX56/DBP9 subfamily.</text>
</comment>
<dbReference type="EC" id="3.6.4.13" evidence="3"/>